<evidence type="ECO:0000256" key="14">
    <source>
        <dbReference type="ARBA" id="ARBA00048846"/>
    </source>
</evidence>
<comment type="catalytic activity">
    <reaction evidence="11">
        <text>a 3-acylpyruvate + H2O = a carboxylate + pyruvate + H(+)</text>
        <dbReference type="Rhea" id="RHEA:19009"/>
        <dbReference type="ChEBI" id="CHEBI:15361"/>
        <dbReference type="ChEBI" id="CHEBI:15377"/>
        <dbReference type="ChEBI" id="CHEBI:15378"/>
        <dbReference type="ChEBI" id="CHEBI:29067"/>
        <dbReference type="ChEBI" id="CHEBI:57278"/>
        <dbReference type="EC" id="3.7.1.5"/>
    </reaction>
</comment>
<dbReference type="SUPFAM" id="SSF56529">
    <property type="entry name" value="FAH"/>
    <property type="match status" value="1"/>
</dbReference>
<comment type="similarity">
    <text evidence="1">Belongs to the FAH family.</text>
</comment>
<evidence type="ECO:0000256" key="6">
    <source>
        <dbReference type="ARBA" id="ARBA00042340"/>
    </source>
</evidence>
<comment type="catalytic activity">
    <reaction evidence="14">
        <text>acetylpyruvate + H2O = acetate + pyruvate + H(+)</text>
        <dbReference type="Rhea" id="RHEA:16097"/>
        <dbReference type="ChEBI" id="CHEBI:15360"/>
        <dbReference type="ChEBI" id="CHEBI:15361"/>
        <dbReference type="ChEBI" id="CHEBI:15377"/>
        <dbReference type="ChEBI" id="CHEBI:15378"/>
        <dbReference type="ChEBI" id="CHEBI:30089"/>
    </reaction>
</comment>
<comment type="caution">
    <text evidence="16">The sequence shown here is derived from an EMBL/GenBank/DDBJ whole genome shotgun (WGS) entry which is preliminary data.</text>
</comment>
<dbReference type="EC" id="5.3.2.2" evidence="9"/>
<evidence type="ECO:0000256" key="8">
    <source>
        <dbReference type="ARBA" id="ARBA00044911"/>
    </source>
</evidence>
<evidence type="ECO:0000313" key="17">
    <source>
        <dbReference type="Proteomes" id="UP001152795"/>
    </source>
</evidence>
<dbReference type="GO" id="GO:0005739">
    <property type="term" value="C:mitochondrion"/>
    <property type="evidence" value="ECO:0007669"/>
    <property type="project" value="TreeGrafter"/>
</dbReference>
<dbReference type="PANTHER" id="PTHR11820">
    <property type="entry name" value="ACYLPYRUVASE"/>
    <property type="match status" value="1"/>
</dbReference>
<evidence type="ECO:0000256" key="11">
    <source>
        <dbReference type="ARBA" id="ARBA00047858"/>
    </source>
</evidence>
<dbReference type="Proteomes" id="UP001152795">
    <property type="component" value="Unassembled WGS sequence"/>
</dbReference>
<dbReference type="GO" id="GO:0046872">
    <property type="term" value="F:metal ion binding"/>
    <property type="evidence" value="ECO:0007669"/>
    <property type="project" value="UniProtKB-KW"/>
</dbReference>
<name>A0A6S7I9K7_PARCT</name>
<sequence>MAAKMSGRDLKKFAEFGRKIVGVGRNYRDHAKELGNSVPDTPLLFLKPSTAYIHEGQKIKIPSGCSDLHHEVELGVVIGQNGTNIEQNQAMDHVAGYVLALDMTARDFQRDASKKGQPWLLAKGFDTSCPISDFIPKEKLPNPDNVRLWLKTDGAMKQDGNTKDMIFKIPYLISYISNIVTLEEGDLILTGTPAGVSTVTAGQQITAGLNEIVEMSFSVSN</sequence>
<comment type="catalytic activity">
    <reaction evidence="12">
        <text>3-fumarylpyruvate + H2O = fumarate + pyruvate + H(+)</text>
        <dbReference type="Rhea" id="RHEA:26168"/>
        <dbReference type="ChEBI" id="CHEBI:15361"/>
        <dbReference type="ChEBI" id="CHEBI:15377"/>
        <dbReference type="ChEBI" id="CHEBI:15378"/>
        <dbReference type="ChEBI" id="CHEBI:16854"/>
        <dbReference type="ChEBI" id="CHEBI:29806"/>
    </reaction>
</comment>
<dbReference type="FunFam" id="3.90.850.10:FF:000003">
    <property type="entry name" value="Fumarylacetoacetate hydrolase domain-containing 1"/>
    <property type="match status" value="1"/>
</dbReference>
<gene>
    <name evidence="16" type="ORF">PACLA_8A029821</name>
</gene>
<accession>A0A6S7I9K7</accession>
<dbReference type="AlphaFoldDB" id="A0A6S7I9K7"/>
<dbReference type="GO" id="GO:0047621">
    <property type="term" value="F:acylpyruvate hydrolase activity"/>
    <property type="evidence" value="ECO:0007669"/>
    <property type="project" value="UniProtKB-EC"/>
</dbReference>
<organism evidence="16 17">
    <name type="scientific">Paramuricea clavata</name>
    <name type="common">Red gorgonian</name>
    <name type="synonym">Violescent sea-whip</name>
    <dbReference type="NCBI Taxonomy" id="317549"/>
    <lineage>
        <taxon>Eukaryota</taxon>
        <taxon>Metazoa</taxon>
        <taxon>Cnidaria</taxon>
        <taxon>Anthozoa</taxon>
        <taxon>Octocorallia</taxon>
        <taxon>Malacalcyonacea</taxon>
        <taxon>Plexauridae</taxon>
        <taxon>Paramuricea</taxon>
    </lineage>
</organism>
<evidence type="ECO:0000256" key="10">
    <source>
        <dbReference type="ARBA" id="ARBA00044980"/>
    </source>
</evidence>
<dbReference type="OrthoDB" id="411064at2759"/>
<evidence type="ECO:0000256" key="5">
    <source>
        <dbReference type="ARBA" id="ARBA00039040"/>
    </source>
</evidence>
<dbReference type="EC" id="4.1.1.112" evidence="2"/>
<feature type="domain" description="Fumarylacetoacetase-like C-terminal" evidence="15">
    <location>
        <begin position="19"/>
        <end position="217"/>
    </location>
</feature>
<evidence type="ECO:0000256" key="12">
    <source>
        <dbReference type="ARBA" id="ARBA00047963"/>
    </source>
</evidence>
<keyword evidence="17" id="KW-1185">Reference proteome</keyword>
<dbReference type="GO" id="GO:0018773">
    <property type="term" value="F:acetylpyruvate hydrolase activity"/>
    <property type="evidence" value="ECO:0007669"/>
    <property type="project" value="TreeGrafter"/>
</dbReference>
<comment type="catalytic activity">
    <reaction evidence="13">
        <text>oxaloacetate + H(+) = pyruvate + CO2</text>
        <dbReference type="Rhea" id="RHEA:15641"/>
        <dbReference type="ChEBI" id="CHEBI:15361"/>
        <dbReference type="ChEBI" id="CHEBI:15378"/>
        <dbReference type="ChEBI" id="CHEBI:16452"/>
        <dbReference type="ChEBI" id="CHEBI:16526"/>
        <dbReference type="EC" id="4.1.1.112"/>
    </reaction>
</comment>
<evidence type="ECO:0000256" key="1">
    <source>
        <dbReference type="ARBA" id="ARBA00010211"/>
    </source>
</evidence>
<dbReference type="EC" id="3.7.1.5" evidence="5"/>
<dbReference type="Gene3D" id="3.90.850.10">
    <property type="entry name" value="Fumarylacetoacetase-like, C-terminal domain"/>
    <property type="match status" value="1"/>
</dbReference>
<proteinExistence type="inferred from homology"/>
<evidence type="ECO:0000256" key="9">
    <source>
        <dbReference type="ARBA" id="ARBA00044973"/>
    </source>
</evidence>
<comment type="catalytic activity">
    <reaction evidence="8">
        <text>oxaloacetate = enol-oxaloacetate</text>
        <dbReference type="Rhea" id="RHEA:16021"/>
        <dbReference type="ChEBI" id="CHEBI:16452"/>
        <dbReference type="ChEBI" id="CHEBI:17479"/>
        <dbReference type="EC" id="5.3.2.2"/>
    </reaction>
    <physiologicalReaction direction="right-to-left" evidence="8">
        <dbReference type="Rhea" id="RHEA:16023"/>
    </physiologicalReaction>
</comment>
<evidence type="ECO:0000256" key="13">
    <source>
        <dbReference type="ARBA" id="ARBA00047973"/>
    </source>
</evidence>
<dbReference type="GO" id="GO:0050163">
    <property type="term" value="F:oxaloacetate tautomerase activity"/>
    <property type="evidence" value="ECO:0007669"/>
    <property type="project" value="UniProtKB-EC"/>
</dbReference>
<evidence type="ECO:0000313" key="16">
    <source>
        <dbReference type="EMBL" id="CAB4000768.1"/>
    </source>
</evidence>
<evidence type="ECO:0000256" key="3">
    <source>
        <dbReference type="ARBA" id="ARBA00022723"/>
    </source>
</evidence>
<evidence type="ECO:0000256" key="4">
    <source>
        <dbReference type="ARBA" id="ARBA00032305"/>
    </source>
</evidence>
<dbReference type="InterPro" id="IPR011234">
    <property type="entry name" value="Fumarylacetoacetase-like_C"/>
</dbReference>
<dbReference type="EMBL" id="CACRXK020003921">
    <property type="protein sequence ID" value="CAB4000768.1"/>
    <property type="molecule type" value="Genomic_DNA"/>
</dbReference>
<reference evidence="16" key="1">
    <citation type="submission" date="2020-04" db="EMBL/GenBank/DDBJ databases">
        <authorList>
            <person name="Alioto T."/>
            <person name="Alioto T."/>
            <person name="Gomez Garrido J."/>
        </authorList>
    </citation>
    <scope>NUCLEOTIDE SEQUENCE</scope>
    <source>
        <strain evidence="16">A484AB</strain>
    </source>
</reference>
<dbReference type="PANTHER" id="PTHR11820:SF7">
    <property type="entry name" value="ACYLPYRUVASE FAHD1, MITOCHONDRIAL"/>
    <property type="match status" value="1"/>
</dbReference>
<evidence type="ECO:0000256" key="7">
    <source>
        <dbReference type="ARBA" id="ARBA00044830"/>
    </source>
</evidence>
<evidence type="ECO:0000259" key="15">
    <source>
        <dbReference type="Pfam" id="PF01557"/>
    </source>
</evidence>
<dbReference type="GO" id="GO:0008948">
    <property type="term" value="F:oxaloacetate decarboxylase activity"/>
    <property type="evidence" value="ECO:0007669"/>
    <property type="project" value="UniProtKB-EC"/>
</dbReference>
<protein>
    <recommendedName>
        <fullName evidence="10">Oxaloacetate tautomerase FAHD1, mitochondrial</fullName>
        <ecNumber evidence="5">3.7.1.5</ecNumber>
        <ecNumber evidence="2">4.1.1.112</ecNumber>
        <ecNumber evidence="9">5.3.2.2</ecNumber>
    </recommendedName>
    <alternativeName>
        <fullName evidence="7">Acylpyruvase FAHD1</fullName>
    </alternativeName>
    <alternativeName>
        <fullName evidence="6">Fumarylacetoacetate hydrolase domain-containing protein 1</fullName>
    </alternativeName>
    <alternativeName>
        <fullName evidence="4">Oxaloacetate decarboxylase</fullName>
    </alternativeName>
</protein>
<dbReference type="Pfam" id="PF01557">
    <property type="entry name" value="FAA_hydrolase"/>
    <property type="match status" value="1"/>
</dbReference>
<dbReference type="GO" id="GO:0019752">
    <property type="term" value="P:carboxylic acid metabolic process"/>
    <property type="evidence" value="ECO:0007669"/>
    <property type="project" value="UniProtKB-ARBA"/>
</dbReference>
<dbReference type="InterPro" id="IPR036663">
    <property type="entry name" value="Fumarylacetoacetase_C_sf"/>
</dbReference>
<evidence type="ECO:0000256" key="2">
    <source>
        <dbReference type="ARBA" id="ARBA00012947"/>
    </source>
</evidence>
<keyword evidence="3" id="KW-0479">Metal-binding</keyword>